<dbReference type="InterPro" id="IPR005467">
    <property type="entry name" value="His_kinase_dom"/>
</dbReference>
<evidence type="ECO:0000256" key="2">
    <source>
        <dbReference type="ARBA" id="ARBA00004236"/>
    </source>
</evidence>
<evidence type="ECO:0000256" key="3">
    <source>
        <dbReference type="ARBA" id="ARBA00012438"/>
    </source>
</evidence>
<comment type="caution">
    <text evidence="14">The sequence shown here is derived from an EMBL/GenBank/DDBJ whole genome shotgun (WGS) entry which is preliminary data.</text>
</comment>
<dbReference type="SMART" id="SM00387">
    <property type="entry name" value="HATPase_c"/>
    <property type="match status" value="1"/>
</dbReference>
<dbReference type="PROSITE" id="PS50885">
    <property type="entry name" value="HAMP"/>
    <property type="match status" value="1"/>
</dbReference>
<dbReference type="Gene3D" id="6.10.340.10">
    <property type="match status" value="1"/>
</dbReference>
<proteinExistence type="predicted"/>
<evidence type="ECO:0000256" key="5">
    <source>
        <dbReference type="ARBA" id="ARBA00022679"/>
    </source>
</evidence>
<organism evidence="14 15">
    <name type="scientific">Pseudonocardia alni subsp. carboxydivorans</name>
    <dbReference type="NCBI Taxonomy" id="415010"/>
    <lineage>
        <taxon>Bacteria</taxon>
        <taxon>Bacillati</taxon>
        <taxon>Actinomycetota</taxon>
        <taxon>Actinomycetes</taxon>
        <taxon>Pseudonocardiales</taxon>
        <taxon>Pseudonocardiaceae</taxon>
        <taxon>Pseudonocardia</taxon>
    </lineage>
</organism>
<dbReference type="InterPro" id="IPR003660">
    <property type="entry name" value="HAMP_dom"/>
</dbReference>
<dbReference type="CDD" id="cd00075">
    <property type="entry name" value="HATPase"/>
    <property type="match status" value="1"/>
</dbReference>
<dbReference type="SMART" id="SM00388">
    <property type="entry name" value="HisKA"/>
    <property type="match status" value="1"/>
</dbReference>
<dbReference type="Pfam" id="PF02518">
    <property type="entry name" value="HATPase_c"/>
    <property type="match status" value="1"/>
</dbReference>
<dbReference type="EMBL" id="JBBPIX010000025">
    <property type="protein sequence ID" value="MEK6467339.1"/>
    <property type="molecule type" value="Genomic_DNA"/>
</dbReference>
<dbReference type="SMART" id="SM00304">
    <property type="entry name" value="HAMP"/>
    <property type="match status" value="1"/>
</dbReference>
<dbReference type="Proteomes" id="UP001367513">
    <property type="component" value="Unassembled WGS sequence"/>
</dbReference>
<dbReference type="PANTHER" id="PTHR45436">
    <property type="entry name" value="SENSOR HISTIDINE KINASE YKOH"/>
    <property type="match status" value="1"/>
</dbReference>
<evidence type="ECO:0000256" key="9">
    <source>
        <dbReference type="ARBA" id="ARBA00023012"/>
    </source>
</evidence>
<dbReference type="InterPro" id="IPR004358">
    <property type="entry name" value="Sig_transdc_His_kin-like_C"/>
</dbReference>
<evidence type="ECO:0000256" key="6">
    <source>
        <dbReference type="ARBA" id="ARBA00022692"/>
    </source>
</evidence>
<keyword evidence="4" id="KW-0597">Phosphoprotein</keyword>
<dbReference type="InterPro" id="IPR003661">
    <property type="entry name" value="HisK_dim/P_dom"/>
</dbReference>
<evidence type="ECO:0000256" key="11">
    <source>
        <dbReference type="SAM" id="Phobius"/>
    </source>
</evidence>
<dbReference type="InterPro" id="IPR003594">
    <property type="entry name" value="HATPase_dom"/>
</dbReference>
<evidence type="ECO:0000313" key="15">
    <source>
        <dbReference type="Proteomes" id="UP001367513"/>
    </source>
</evidence>
<keyword evidence="8 11" id="KW-1133">Transmembrane helix</keyword>
<dbReference type="PANTHER" id="PTHR45436:SF5">
    <property type="entry name" value="SENSOR HISTIDINE KINASE TRCS"/>
    <property type="match status" value="1"/>
</dbReference>
<keyword evidence="10 11" id="KW-0472">Membrane</keyword>
<keyword evidence="6 11" id="KW-0812">Transmembrane</keyword>
<dbReference type="GO" id="GO:0016301">
    <property type="term" value="F:kinase activity"/>
    <property type="evidence" value="ECO:0007669"/>
    <property type="project" value="UniProtKB-KW"/>
</dbReference>
<evidence type="ECO:0000256" key="10">
    <source>
        <dbReference type="ARBA" id="ARBA00023136"/>
    </source>
</evidence>
<keyword evidence="15" id="KW-1185">Reference proteome</keyword>
<dbReference type="Pfam" id="PF00672">
    <property type="entry name" value="HAMP"/>
    <property type="match status" value="1"/>
</dbReference>
<dbReference type="Gene3D" id="1.10.287.130">
    <property type="match status" value="1"/>
</dbReference>
<dbReference type="RefSeq" id="WP_346108321.1">
    <property type="nucleotide sequence ID" value="NZ_BAAAOD010000086.1"/>
</dbReference>
<comment type="subcellular location">
    <subcellularLocation>
        <location evidence="2">Cell membrane</location>
    </subcellularLocation>
</comment>
<feature type="transmembrane region" description="Helical" evidence="11">
    <location>
        <begin position="166"/>
        <end position="189"/>
    </location>
</feature>
<dbReference type="CDD" id="cd06225">
    <property type="entry name" value="HAMP"/>
    <property type="match status" value="1"/>
</dbReference>
<keyword evidence="9" id="KW-0902">Two-component regulatory system</keyword>
<evidence type="ECO:0000313" key="14">
    <source>
        <dbReference type="EMBL" id="MEK6467339.1"/>
    </source>
</evidence>
<evidence type="ECO:0000256" key="8">
    <source>
        <dbReference type="ARBA" id="ARBA00022989"/>
    </source>
</evidence>
<dbReference type="InterPro" id="IPR036890">
    <property type="entry name" value="HATPase_C_sf"/>
</dbReference>
<evidence type="ECO:0000259" key="12">
    <source>
        <dbReference type="PROSITE" id="PS50109"/>
    </source>
</evidence>
<dbReference type="InterPro" id="IPR036097">
    <property type="entry name" value="HisK_dim/P_sf"/>
</dbReference>
<dbReference type="SUPFAM" id="SSF158472">
    <property type="entry name" value="HAMP domain-like"/>
    <property type="match status" value="1"/>
</dbReference>
<feature type="transmembrane region" description="Helical" evidence="11">
    <location>
        <begin position="20"/>
        <end position="47"/>
    </location>
</feature>
<name>A0ABU9ANL8_PSEA5</name>
<evidence type="ECO:0000259" key="13">
    <source>
        <dbReference type="PROSITE" id="PS50885"/>
    </source>
</evidence>
<dbReference type="PRINTS" id="PR00344">
    <property type="entry name" value="BCTRLSENSOR"/>
</dbReference>
<dbReference type="EC" id="2.7.13.3" evidence="3"/>
<evidence type="ECO:0000256" key="4">
    <source>
        <dbReference type="ARBA" id="ARBA00022553"/>
    </source>
</evidence>
<comment type="catalytic activity">
    <reaction evidence="1">
        <text>ATP + protein L-histidine = ADP + protein N-phospho-L-histidine.</text>
        <dbReference type="EC" id="2.7.13.3"/>
    </reaction>
</comment>
<dbReference type="PROSITE" id="PS50109">
    <property type="entry name" value="HIS_KIN"/>
    <property type="match status" value="1"/>
</dbReference>
<evidence type="ECO:0000256" key="7">
    <source>
        <dbReference type="ARBA" id="ARBA00022777"/>
    </source>
</evidence>
<sequence>MRSVLDRLPLGRLPLRHRIGVAFAGVSLVVTGLFATVTWNLASYYLVEQRVESATRQLAVNLQLVERAMADTADLGGLDDLLTGLAGTPDTTVALRRDGAWTTSGREVDPDLLPAGVLALAENGTGARQRVMVAGMPSVVVAAPMPGGDVFVEVFPMQRLDANLRFLSVVLFTGVAVSALLGLALGQWAGRRALLPLTAVTRAAARIAGGDLTARLPSSTDAELAPLVATFNRTADDLEQRVSRDARFAADVSHELRSPLTTLVNAAAVLTRRRDELAPTAREAVELLDGEIQRFRRMVLDLLEISRSDTLQREDGELGALVRGLVAVRDGEHVPEVDAPEPVTVRVDRRRLDQILGNLLDNADAHGGGARRIGVAPRDRYARIEVDDAGPGIPPEQRLAVFERFARGTLAGSRGDGGGTGLGLSLVAAHVRRHDGRVWVEERPGGGTRVVVELPGVQA</sequence>
<keyword evidence="5" id="KW-0808">Transferase</keyword>
<accession>A0ABU9ANL8</accession>
<feature type="domain" description="Histidine kinase" evidence="12">
    <location>
        <begin position="251"/>
        <end position="458"/>
    </location>
</feature>
<dbReference type="SUPFAM" id="SSF47384">
    <property type="entry name" value="Homodimeric domain of signal transducing histidine kinase"/>
    <property type="match status" value="1"/>
</dbReference>
<gene>
    <name evidence="14" type="ORF">WG925_26690</name>
</gene>
<evidence type="ECO:0000256" key="1">
    <source>
        <dbReference type="ARBA" id="ARBA00000085"/>
    </source>
</evidence>
<dbReference type="InterPro" id="IPR050428">
    <property type="entry name" value="TCS_sensor_his_kinase"/>
</dbReference>
<dbReference type="SUPFAM" id="SSF55874">
    <property type="entry name" value="ATPase domain of HSP90 chaperone/DNA topoisomerase II/histidine kinase"/>
    <property type="match status" value="1"/>
</dbReference>
<feature type="domain" description="HAMP" evidence="13">
    <location>
        <begin position="191"/>
        <end position="243"/>
    </location>
</feature>
<dbReference type="Pfam" id="PF00512">
    <property type="entry name" value="HisKA"/>
    <property type="match status" value="1"/>
</dbReference>
<protein>
    <recommendedName>
        <fullName evidence="3">histidine kinase</fullName>
        <ecNumber evidence="3">2.7.13.3</ecNumber>
    </recommendedName>
</protein>
<dbReference type="CDD" id="cd00082">
    <property type="entry name" value="HisKA"/>
    <property type="match status" value="1"/>
</dbReference>
<reference evidence="14 15" key="1">
    <citation type="submission" date="2024-03" db="EMBL/GenBank/DDBJ databases">
        <title>Draft genome sequence of Pseudonocardia carboxydivorans JCM 14827.</title>
        <authorList>
            <person name="Duangmal K."/>
        </authorList>
    </citation>
    <scope>NUCLEOTIDE SEQUENCE [LARGE SCALE GENOMIC DNA]</scope>
    <source>
        <strain evidence="14 15">JCM 14827</strain>
    </source>
</reference>
<keyword evidence="7 14" id="KW-0418">Kinase</keyword>
<dbReference type="Gene3D" id="3.30.565.10">
    <property type="entry name" value="Histidine kinase-like ATPase, C-terminal domain"/>
    <property type="match status" value="1"/>
</dbReference>